<dbReference type="Pfam" id="PF00149">
    <property type="entry name" value="Metallophos"/>
    <property type="match status" value="1"/>
</dbReference>
<dbReference type="SUPFAM" id="SSF50998">
    <property type="entry name" value="Quinoprotein alcohol dehydrogenase-like"/>
    <property type="match status" value="1"/>
</dbReference>
<dbReference type="EMBL" id="SLWB01000006">
    <property type="protein sequence ID" value="TCN68553.1"/>
    <property type="molecule type" value="Genomic_DNA"/>
</dbReference>
<dbReference type="PANTHER" id="PTHR34512">
    <property type="entry name" value="CELL SURFACE PROTEIN"/>
    <property type="match status" value="1"/>
</dbReference>
<feature type="signal peptide" evidence="1">
    <location>
        <begin position="1"/>
        <end position="21"/>
    </location>
</feature>
<dbReference type="InterPro" id="IPR002372">
    <property type="entry name" value="PQQ_rpt_dom"/>
</dbReference>
<dbReference type="OrthoDB" id="9816081at2"/>
<keyword evidence="5" id="KW-1185">Reference proteome</keyword>
<reference evidence="4 5" key="1">
    <citation type="submission" date="2019-03" db="EMBL/GenBank/DDBJ databases">
        <title>Genomic Encyclopedia of Archaeal and Bacterial Type Strains, Phase II (KMG-II): from individual species to whole genera.</title>
        <authorList>
            <person name="Goeker M."/>
        </authorList>
    </citation>
    <scope>NUCLEOTIDE SEQUENCE [LARGE SCALE GENOMIC DNA]</scope>
    <source>
        <strain evidence="4 5">RL-C</strain>
    </source>
</reference>
<dbReference type="InterPro" id="IPR018391">
    <property type="entry name" value="PQQ_b-propeller_rpt"/>
</dbReference>
<dbReference type="InterPro" id="IPR004843">
    <property type="entry name" value="Calcineurin-like_PHP"/>
</dbReference>
<feature type="domain" description="Calcineurin-like phosphoesterase" evidence="2">
    <location>
        <begin position="23"/>
        <end position="198"/>
    </location>
</feature>
<dbReference type="SMART" id="SM00564">
    <property type="entry name" value="PQQ"/>
    <property type="match status" value="7"/>
</dbReference>
<dbReference type="InterPro" id="IPR011047">
    <property type="entry name" value="Quinoprotein_ADH-like_sf"/>
</dbReference>
<dbReference type="SUPFAM" id="SSF56300">
    <property type="entry name" value="Metallo-dependent phosphatases"/>
    <property type="match status" value="1"/>
</dbReference>
<dbReference type="AlphaFoldDB" id="A0A4R2EIS2"/>
<comment type="caution">
    <text evidence="4">The sequence shown here is derived from an EMBL/GenBank/DDBJ whole genome shotgun (WGS) entry which is preliminary data.</text>
</comment>
<evidence type="ECO:0000313" key="5">
    <source>
        <dbReference type="Proteomes" id="UP000294830"/>
    </source>
</evidence>
<keyword evidence="1" id="KW-0732">Signal</keyword>
<proteinExistence type="predicted"/>
<accession>A0A4R2EIS2</accession>
<evidence type="ECO:0000259" key="2">
    <source>
        <dbReference type="Pfam" id="PF00149"/>
    </source>
</evidence>
<feature type="chain" id="PRO_5020568412" evidence="1">
    <location>
        <begin position="22"/>
        <end position="606"/>
    </location>
</feature>
<name>A0A4R2EIS2_9BACT</name>
<evidence type="ECO:0000259" key="3">
    <source>
        <dbReference type="Pfam" id="PF13360"/>
    </source>
</evidence>
<evidence type="ECO:0000313" key="4">
    <source>
        <dbReference type="EMBL" id="TCN68553.1"/>
    </source>
</evidence>
<dbReference type="Gene3D" id="3.60.21.10">
    <property type="match status" value="1"/>
</dbReference>
<protein>
    <submittedName>
        <fullName evidence="4">Outer membrane protein assembly factor BamB</fullName>
    </submittedName>
</protein>
<dbReference type="Proteomes" id="UP000294830">
    <property type="component" value="Unassembled WGS sequence"/>
</dbReference>
<sequence>MRKITLLTVLCFAFLLARSQAEKFIVLTDLHVVSGNANDSTLRLIVSEINRSNAKYVFVTGDLTNQGSDIELQNVKQILDRLAIPCFVISGNHETTWSESGCESFTNLWGKDRFAFTDDRFLYIGFPCGPYMKMGDGFIKYEDILWVKEQIAEKLKPGMKIISFAHYPLDESVSNYSMITPILKRNRTAVAFCGHGHRLKLLKFSGINGVMGRANTSFDGSSFGYNEVELTKDSAFVYEKILGGQRMLRIALSLNDDTLSYQADSTELLHVEKFKYVSKEYQDNASIFNGVERSKDLLMFANSLGQVKAISIKKGGLVWCRQFDGAIYARPTIYRNILLIGTINGQLYGLSTKDGKTLWEIHSDRIIVGKPKLEGGFAYVASSKEFLKVNVKTGKVEWRSNIPRSYSQGTPFVIGNKVIFGAWDTNLYCLDKMSGRLLWSWNNGKKADLLSPGNVEIVANEKAVFLVAPDRFMTALDANSGKQLWRSKEYMVRESMGVSADGNVIYAKTMDGMLIAVEPNAEKFNLLWKVDTGIGYEHNPCPIVEHKGIVYMGSRKGEIVAVDAITHKLLWVEKVGYSSVNGFTVDSKGEIWASLIEGSVLKVATK</sequence>
<evidence type="ECO:0000256" key="1">
    <source>
        <dbReference type="SAM" id="SignalP"/>
    </source>
</evidence>
<feature type="domain" description="Pyrrolo-quinoline quinone repeat" evidence="3">
    <location>
        <begin position="305"/>
        <end position="440"/>
    </location>
</feature>
<organism evidence="4 5">
    <name type="scientific">Acetobacteroides hydrogenigenes</name>
    <dbReference type="NCBI Taxonomy" id="979970"/>
    <lineage>
        <taxon>Bacteria</taxon>
        <taxon>Pseudomonadati</taxon>
        <taxon>Bacteroidota</taxon>
        <taxon>Bacteroidia</taxon>
        <taxon>Bacteroidales</taxon>
        <taxon>Rikenellaceae</taxon>
        <taxon>Acetobacteroides</taxon>
    </lineage>
</organism>
<dbReference type="InterPro" id="IPR015943">
    <property type="entry name" value="WD40/YVTN_repeat-like_dom_sf"/>
</dbReference>
<dbReference type="PANTHER" id="PTHR34512:SF30">
    <property type="entry name" value="OUTER MEMBRANE PROTEIN ASSEMBLY FACTOR BAMB"/>
    <property type="match status" value="1"/>
</dbReference>
<dbReference type="Gene3D" id="2.130.10.10">
    <property type="entry name" value="YVTN repeat-like/Quinoprotein amine dehydrogenase"/>
    <property type="match status" value="2"/>
</dbReference>
<gene>
    <name evidence="4" type="ORF">CLV25_106135</name>
</gene>
<dbReference type="GO" id="GO:0016787">
    <property type="term" value="F:hydrolase activity"/>
    <property type="evidence" value="ECO:0007669"/>
    <property type="project" value="InterPro"/>
</dbReference>
<dbReference type="RefSeq" id="WP_131839131.1">
    <property type="nucleotide sequence ID" value="NZ_SLWB01000006.1"/>
</dbReference>
<dbReference type="Pfam" id="PF13360">
    <property type="entry name" value="PQQ_2"/>
    <property type="match status" value="1"/>
</dbReference>
<dbReference type="InterPro" id="IPR029052">
    <property type="entry name" value="Metallo-depent_PP-like"/>
</dbReference>